<dbReference type="CDD" id="cd00198">
    <property type="entry name" value="vWFA"/>
    <property type="match status" value="1"/>
</dbReference>
<keyword evidence="3 5" id="KW-0732">Signal</keyword>
<dbReference type="InterPro" id="IPR039675">
    <property type="entry name" value="CILP1/CILP2"/>
</dbReference>
<keyword evidence="4" id="KW-0325">Glycoprotein</keyword>
<dbReference type="Pfam" id="PF00095">
    <property type="entry name" value="WAP"/>
    <property type="match status" value="2"/>
</dbReference>
<name>C3ZU80_BRAFL</name>
<dbReference type="Gene3D" id="3.40.50.410">
    <property type="entry name" value="von Willebrand factor, type A domain"/>
    <property type="match status" value="1"/>
</dbReference>
<evidence type="ECO:0000256" key="2">
    <source>
        <dbReference type="ARBA" id="ARBA00022525"/>
    </source>
</evidence>
<feature type="chain" id="PRO_5002935028" description="VWFA domain-containing protein" evidence="5">
    <location>
        <begin position="22"/>
        <end position="1037"/>
    </location>
</feature>
<feature type="domain" description="VWFA" evidence="6">
    <location>
        <begin position="795"/>
        <end position="932"/>
    </location>
</feature>
<evidence type="ECO:0000313" key="8">
    <source>
        <dbReference type="EMBL" id="EEN43966.1"/>
    </source>
</evidence>
<feature type="signal peptide" evidence="5">
    <location>
        <begin position="1"/>
        <end position="21"/>
    </location>
</feature>
<feature type="domain" description="WAP" evidence="7">
    <location>
        <begin position="733"/>
        <end position="780"/>
    </location>
</feature>
<evidence type="ECO:0000259" key="7">
    <source>
        <dbReference type="PROSITE" id="PS51390"/>
    </source>
</evidence>
<gene>
    <name evidence="8" type="ORF">BRAFLDRAFT_87343</name>
</gene>
<dbReference type="SUPFAM" id="SSF57256">
    <property type="entry name" value="Elafin-like"/>
    <property type="match status" value="2"/>
</dbReference>
<feature type="domain" description="WAP" evidence="7">
    <location>
        <begin position="68"/>
        <end position="114"/>
    </location>
</feature>
<dbReference type="PROSITE" id="PS51390">
    <property type="entry name" value="WAP"/>
    <property type="match status" value="2"/>
</dbReference>
<reference evidence="8" key="1">
    <citation type="journal article" date="2008" name="Nature">
        <title>The amphioxus genome and the evolution of the chordate karyotype.</title>
        <authorList>
            <consortium name="US DOE Joint Genome Institute (JGI-PGF)"/>
            <person name="Putnam N.H."/>
            <person name="Butts T."/>
            <person name="Ferrier D.E.K."/>
            <person name="Furlong R.F."/>
            <person name="Hellsten U."/>
            <person name="Kawashima T."/>
            <person name="Robinson-Rechavi M."/>
            <person name="Shoguchi E."/>
            <person name="Terry A."/>
            <person name="Yu J.-K."/>
            <person name="Benito-Gutierrez E.L."/>
            <person name="Dubchak I."/>
            <person name="Garcia-Fernandez J."/>
            <person name="Gibson-Brown J.J."/>
            <person name="Grigoriev I.V."/>
            <person name="Horton A.C."/>
            <person name="de Jong P.J."/>
            <person name="Jurka J."/>
            <person name="Kapitonov V.V."/>
            <person name="Kohara Y."/>
            <person name="Kuroki Y."/>
            <person name="Lindquist E."/>
            <person name="Lucas S."/>
            <person name="Osoegawa K."/>
            <person name="Pennacchio L.A."/>
            <person name="Salamov A.A."/>
            <person name="Satou Y."/>
            <person name="Sauka-Spengler T."/>
            <person name="Schmutz J."/>
            <person name="Shin-I T."/>
            <person name="Toyoda A."/>
            <person name="Bronner-Fraser M."/>
            <person name="Fujiyama A."/>
            <person name="Holland L.Z."/>
            <person name="Holland P.W.H."/>
            <person name="Satoh N."/>
            <person name="Rokhsar D.S."/>
        </authorList>
    </citation>
    <scope>NUCLEOTIDE SEQUENCE [LARGE SCALE GENOMIC DNA]</scope>
    <source>
        <strain evidence="8">S238N-H82</strain>
        <tissue evidence="8">Testes</tissue>
    </source>
</reference>
<dbReference type="InterPro" id="IPR002035">
    <property type="entry name" value="VWF_A"/>
</dbReference>
<dbReference type="PROSITE" id="PS50234">
    <property type="entry name" value="VWFA"/>
    <property type="match status" value="1"/>
</dbReference>
<dbReference type="InterPro" id="IPR008197">
    <property type="entry name" value="WAP_dom"/>
</dbReference>
<accession>C3ZU80</accession>
<dbReference type="InterPro" id="IPR006150">
    <property type="entry name" value="Cys_repeat_1"/>
</dbReference>
<dbReference type="InterPro" id="IPR036465">
    <property type="entry name" value="vWFA_dom_sf"/>
</dbReference>
<dbReference type="eggNOG" id="ENOG502R7BT">
    <property type="taxonomic scope" value="Eukaryota"/>
</dbReference>
<evidence type="ECO:0000256" key="3">
    <source>
        <dbReference type="ARBA" id="ARBA00022729"/>
    </source>
</evidence>
<evidence type="ECO:0000256" key="1">
    <source>
        <dbReference type="ARBA" id="ARBA00004613"/>
    </source>
</evidence>
<proteinExistence type="predicted"/>
<dbReference type="AlphaFoldDB" id="C3ZU80"/>
<dbReference type="Gene3D" id="4.10.75.10">
    <property type="entry name" value="Elafin-like"/>
    <property type="match status" value="2"/>
</dbReference>
<sequence length="1037" mass="113112">MLWKLLLTVAVVLATIHGSAAQDQATDPSCPNGGRYLPNYYCGRGGRPCPPSMYCEIDATDRWAVCCRIKGVGQCPDVSGQIGICVEACSSNSDCPTGQLCCSNGCGHTCQDPVRGRDMKMPECPEDQPPVMCDPEPCSLALCPVGTTCVNNNCGGCYAECVPITPAVQECEKIPPPIWGSYHCQTDNTGTERCYPACMEGYEFESPPAAEYVCVNGQFSPPGPYPNCRKSEDVIISECADGQRLEPCVDNLCFLVRCSAGLECVMNYCGGCNPVCVPIKPIVRCTSWTDWFDRDDPSGTGDWETLSDLQQENPGRICKAPTAIQARVIGTGQDALATGENFVFFDVTTGFVCRKEDQKDGACLDYEVRFCCPDVVPDCPAGSWTSWFDRDNPSATGDWETLTPLRKENPGRICFSPTAVHARVISTQVEASLAGESIHWYDTTTGFACINEEQDDGMCLEYEVRFCCPPCPNWTPWFDRDNPSATGDWEVLSHLRPENPGEICREPTDIQGTGQDAFLTGEVFAFYDVTTGFVCKKEDQPDDTCLDYEVRFCCPRTCDNWTPWFDRDNPSATGDWESLVNLRTEYPGQICPRPTDVHARVIATQQEASLTGETFVYYDTTNGFACKNVNQRDQRCLDYEVRFCCPPNTDPYCPSGYPFLPNYFCGRGGVRCPPGYYCEIEPTDRWAVCCPTGEPYCPSGDSFLPNYYCGRGGKRCPPGYYCEIEPTDRWAVCCRTEGQCPGVTPGQVGICVEECSSDSDCPEEQICCSNGCGHTCQDSVLMPMPEPRKLTCSIDLIIVIDLSPSLSQAAFFFIKRFIIDLILCLIELCVDVGIGIITYDCVPTWYLPVRTYGLTDPRLIGTASGLTYTRSGSGSSRTGLALRYMTDTYKSDDDVTADAAAARAAGIGLYGVAAGHPLLLNPAALVNIAGGRDRVFGGQAPCDFAERMVQDLCGRCPEVTGPGLCVEMCGNDSCLSRSDNSCLTAANTPAKTPSSNTPAKTLYSISLVLHLRTHLPGPCLRAVCVKNVGARSPHAAI</sequence>
<dbReference type="PANTHER" id="PTHR15031">
    <property type="entry name" value="CARTILAGE INTERMEDIATE LAYER PROTEIN CLIP"/>
    <property type="match status" value="1"/>
</dbReference>
<evidence type="ECO:0000256" key="5">
    <source>
        <dbReference type="SAM" id="SignalP"/>
    </source>
</evidence>
<dbReference type="CDD" id="cd00199">
    <property type="entry name" value="WAP"/>
    <property type="match status" value="2"/>
</dbReference>
<dbReference type="InterPro" id="IPR036645">
    <property type="entry name" value="Elafin-like_sf"/>
</dbReference>
<dbReference type="GO" id="GO:0030414">
    <property type="term" value="F:peptidase inhibitor activity"/>
    <property type="evidence" value="ECO:0007669"/>
    <property type="project" value="InterPro"/>
</dbReference>
<evidence type="ECO:0008006" key="9">
    <source>
        <dbReference type="Google" id="ProtNLM"/>
    </source>
</evidence>
<dbReference type="SMART" id="SM00217">
    <property type="entry name" value="WAP"/>
    <property type="match status" value="2"/>
</dbReference>
<evidence type="ECO:0000259" key="6">
    <source>
        <dbReference type="PROSITE" id="PS50234"/>
    </source>
</evidence>
<protein>
    <recommendedName>
        <fullName evidence="9">VWFA domain-containing protein</fullName>
    </recommendedName>
</protein>
<dbReference type="SMART" id="SM00289">
    <property type="entry name" value="WR1"/>
    <property type="match status" value="5"/>
</dbReference>
<keyword evidence="2" id="KW-0964">Secreted</keyword>
<dbReference type="PANTHER" id="PTHR15031:SF4">
    <property type="entry name" value="CARTILAGE INTERMEDIATE LAYER PROTEIN 1"/>
    <property type="match status" value="1"/>
</dbReference>
<dbReference type="InParanoid" id="C3ZU80"/>
<dbReference type="EMBL" id="GG666681">
    <property type="protein sequence ID" value="EEN43966.1"/>
    <property type="molecule type" value="Genomic_DNA"/>
</dbReference>
<evidence type="ECO:0000256" key="4">
    <source>
        <dbReference type="ARBA" id="ARBA00023180"/>
    </source>
</evidence>
<comment type="subcellular location">
    <subcellularLocation>
        <location evidence="1">Secreted</location>
    </subcellularLocation>
</comment>
<dbReference type="Pfam" id="PF13330">
    <property type="entry name" value="Mucin2_WxxW"/>
    <property type="match status" value="4"/>
</dbReference>
<organism>
    <name type="scientific">Branchiostoma floridae</name>
    <name type="common">Florida lancelet</name>
    <name type="synonym">Amphioxus</name>
    <dbReference type="NCBI Taxonomy" id="7739"/>
    <lineage>
        <taxon>Eukaryota</taxon>
        <taxon>Metazoa</taxon>
        <taxon>Chordata</taxon>
        <taxon>Cephalochordata</taxon>
        <taxon>Leptocardii</taxon>
        <taxon>Amphioxiformes</taxon>
        <taxon>Branchiostomatidae</taxon>
        <taxon>Branchiostoma</taxon>
    </lineage>
</organism>
<dbReference type="GO" id="GO:0005576">
    <property type="term" value="C:extracellular region"/>
    <property type="evidence" value="ECO:0007669"/>
    <property type="project" value="UniProtKB-SubCell"/>
</dbReference>
<dbReference type="SUPFAM" id="SSF53300">
    <property type="entry name" value="vWA-like"/>
    <property type="match status" value="1"/>
</dbReference>
<dbReference type="InterPro" id="IPR025155">
    <property type="entry name" value="WxxW_domain"/>
</dbReference>